<evidence type="ECO:0000313" key="2">
    <source>
        <dbReference type="EMBL" id="QDT05933.1"/>
    </source>
</evidence>
<gene>
    <name evidence="2" type="ORF">K227x_43390</name>
</gene>
<dbReference type="RefSeq" id="WP_145172293.1">
    <property type="nucleotide sequence ID" value="NZ_CP036525.1"/>
</dbReference>
<feature type="compositionally biased region" description="Low complexity" evidence="1">
    <location>
        <begin position="318"/>
        <end position="337"/>
    </location>
</feature>
<dbReference type="EMBL" id="CP036525">
    <property type="protein sequence ID" value="QDT05933.1"/>
    <property type="molecule type" value="Genomic_DNA"/>
</dbReference>
<name>A0A517NFP3_9BACT</name>
<feature type="compositionally biased region" description="Polar residues" evidence="1">
    <location>
        <begin position="100"/>
        <end position="119"/>
    </location>
</feature>
<dbReference type="Proteomes" id="UP000318538">
    <property type="component" value="Chromosome"/>
</dbReference>
<organism evidence="2 3">
    <name type="scientific">Rubripirellula lacrimiformis</name>
    <dbReference type="NCBI Taxonomy" id="1930273"/>
    <lineage>
        <taxon>Bacteria</taxon>
        <taxon>Pseudomonadati</taxon>
        <taxon>Planctomycetota</taxon>
        <taxon>Planctomycetia</taxon>
        <taxon>Pirellulales</taxon>
        <taxon>Pirellulaceae</taxon>
        <taxon>Rubripirellula</taxon>
    </lineage>
</organism>
<feature type="region of interest" description="Disordered" evidence="1">
    <location>
        <begin position="366"/>
        <end position="385"/>
    </location>
</feature>
<protein>
    <submittedName>
        <fullName evidence="2">Uncharacterized protein</fullName>
    </submittedName>
</protein>
<sequence length="606" mass="62568">MTVSNCPRCEEPFRMPLDPANAELPDGAFGECPWCHETFLMKELIQSLPPVLAIKSKDGTPIQSLVGGAVAVVASGLPTDSDDEFGPMIVDDDDLGLASGQESNPNETVTNETWASSSPDAMESLEIDEVETYPDASSLNQPGADDPVAFGEMPSHDIGSFEAESSETDSDDIHPEYNLAPVADQWGGSDREEVAPMRVSTPARRAPKKSAPWKTAVGVVVGGALALPIADGILTLAGRESILGIWPSKSSNSATARVRASQPMPMSNSPANNQMDTAATDEPPTTAPAGRELAMPDVAGGPTTDESAAQVLGELGMPDPDATAPAVDDAPATAPNPQDSSFAENPTADPETSFADPKAVEAMANDNSFDMPIGGGMGNEPATGQARINPEVEPEIRSIPDETAATPAAPSNDETAAAIDPPTSISNDDAGTAADASTTNALRDAADASAPTDSPKLAAAIADANQMLDQVIQSQDGDPQELRKSLARGYIMIAEVGSLATPDSAAAKELLARVRQPTLLSTYENASSRWFTHTSRTTDGILIVGRPSADVTGDRSQGGTITVGDGTVITVKGGANLPDAERVLALGRIVGDGADATVELTVAEPL</sequence>
<proteinExistence type="predicted"/>
<dbReference type="OrthoDB" id="266044at2"/>
<feature type="region of interest" description="Disordered" evidence="1">
    <location>
        <begin position="246"/>
        <end position="353"/>
    </location>
</feature>
<reference evidence="2 3" key="1">
    <citation type="submission" date="2019-02" db="EMBL/GenBank/DDBJ databases">
        <title>Deep-cultivation of Planctomycetes and their phenomic and genomic characterization uncovers novel biology.</title>
        <authorList>
            <person name="Wiegand S."/>
            <person name="Jogler M."/>
            <person name="Boedeker C."/>
            <person name="Pinto D."/>
            <person name="Vollmers J."/>
            <person name="Rivas-Marin E."/>
            <person name="Kohn T."/>
            <person name="Peeters S.H."/>
            <person name="Heuer A."/>
            <person name="Rast P."/>
            <person name="Oberbeckmann S."/>
            <person name="Bunk B."/>
            <person name="Jeske O."/>
            <person name="Meyerdierks A."/>
            <person name="Storesund J.E."/>
            <person name="Kallscheuer N."/>
            <person name="Luecker S."/>
            <person name="Lage O.M."/>
            <person name="Pohl T."/>
            <person name="Merkel B.J."/>
            <person name="Hornburger P."/>
            <person name="Mueller R.-W."/>
            <person name="Bruemmer F."/>
            <person name="Labrenz M."/>
            <person name="Spormann A.M."/>
            <person name="Op den Camp H."/>
            <person name="Overmann J."/>
            <person name="Amann R."/>
            <person name="Jetten M.S.M."/>
            <person name="Mascher T."/>
            <person name="Medema M.H."/>
            <person name="Devos D.P."/>
            <person name="Kaster A.-K."/>
            <person name="Ovreas L."/>
            <person name="Rohde M."/>
            <person name="Galperin M.Y."/>
            <person name="Jogler C."/>
        </authorList>
    </citation>
    <scope>NUCLEOTIDE SEQUENCE [LARGE SCALE GENOMIC DNA]</scope>
    <source>
        <strain evidence="2 3">K22_7</strain>
    </source>
</reference>
<feature type="region of interest" description="Disordered" evidence="1">
    <location>
        <begin position="403"/>
        <end position="436"/>
    </location>
</feature>
<keyword evidence="3" id="KW-1185">Reference proteome</keyword>
<feature type="region of interest" description="Disordered" evidence="1">
    <location>
        <begin position="135"/>
        <end position="173"/>
    </location>
</feature>
<evidence type="ECO:0000256" key="1">
    <source>
        <dbReference type="SAM" id="MobiDB-lite"/>
    </source>
</evidence>
<feature type="compositionally biased region" description="Low complexity" evidence="1">
    <location>
        <begin position="426"/>
        <end position="436"/>
    </location>
</feature>
<feature type="region of interest" description="Disordered" evidence="1">
    <location>
        <begin position="95"/>
        <end position="119"/>
    </location>
</feature>
<accession>A0A517NFP3</accession>
<feature type="compositionally biased region" description="Low complexity" evidence="1">
    <location>
        <begin position="276"/>
        <end position="289"/>
    </location>
</feature>
<evidence type="ECO:0000313" key="3">
    <source>
        <dbReference type="Proteomes" id="UP000318538"/>
    </source>
</evidence>
<feature type="compositionally biased region" description="Polar residues" evidence="1">
    <location>
        <begin position="264"/>
        <end position="275"/>
    </location>
</feature>
<dbReference type="KEGG" id="rlc:K227x_43390"/>
<dbReference type="AlphaFoldDB" id="A0A517NFP3"/>